<dbReference type="GO" id="GO:0005886">
    <property type="term" value="C:plasma membrane"/>
    <property type="evidence" value="ECO:0007669"/>
    <property type="project" value="UniProtKB-SubCell"/>
</dbReference>
<gene>
    <name evidence="9" type="ORF">BKA12_001929</name>
</gene>
<dbReference type="PANTHER" id="PTHR30561">
    <property type="entry name" value="SMR FAMILY PROTON-DEPENDENT DRUG EFFLUX TRANSPORTER SUGE"/>
    <property type="match status" value="1"/>
</dbReference>
<evidence type="ECO:0000313" key="10">
    <source>
        <dbReference type="Proteomes" id="UP000523863"/>
    </source>
</evidence>
<proteinExistence type="inferred from homology"/>
<evidence type="ECO:0000256" key="4">
    <source>
        <dbReference type="ARBA" id="ARBA00022692"/>
    </source>
</evidence>
<feature type="transmembrane region" description="Helical" evidence="8">
    <location>
        <begin position="95"/>
        <end position="114"/>
    </location>
</feature>
<dbReference type="AlphaFoldDB" id="A0A7W9DBT6"/>
<dbReference type="InterPro" id="IPR037185">
    <property type="entry name" value="EmrE-like"/>
</dbReference>
<dbReference type="Pfam" id="PF00893">
    <property type="entry name" value="Multi_Drug_Res"/>
    <property type="match status" value="1"/>
</dbReference>
<dbReference type="InterPro" id="IPR000390">
    <property type="entry name" value="Small_drug/metabolite_transptr"/>
</dbReference>
<keyword evidence="6 8" id="KW-0472">Membrane</keyword>
<keyword evidence="4 7" id="KW-0812">Transmembrane</keyword>
<keyword evidence="3" id="KW-1003">Cell membrane</keyword>
<dbReference type="GO" id="GO:0022857">
    <property type="term" value="F:transmembrane transporter activity"/>
    <property type="evidence" value="ECO:0007669"/>
    <property type="project" value="InterPro"/>
</dbReference>
<feature type="transmembrane region" description="Helical" evidence="8">
    <location>
        <begin position="68"/>
        <end position="88"/>
    </location>
</feature>
<comment type="similarity">
    <text evidence="7">Belongs to the drug/metabolite transporter (DMT) superfamily. Small multidrug resistance (SMR) (TC 2.A.7.1) family.</text>
</comment>
<evidence type="ECO:0000256" key="6">
    <source>
        <dbReference type="ARBA" id="ARBA00023136"/>
    </source>
</evidence>
<dbReference type="InterPro" id="IPR045324">
    <property type="entry name" value="Small_multidrug_res"/>
</dbReference>
<evidence type="ECO:0000256" key="8">
    <source>
        <dbReference type="SAM" id="Phobius"/>
    </source>
</evidence>
<dbReference type="EMBL" id="JACHBL010000001">
    <property type="protein sequence ID" value="MBB5598849.1"/>
    <property type="molecule type" value="Genomic_DNA"/>
</dbReference>
<evidence type="ECO:0000256" key="5">
    <source>
        <dbReference type="ARBA" id="ARBA00022989"/>
    </source>
</evidence>
<feature type="transmembrane region" description="Helical" evidence="8">
    <location>
        <begin position="120"/>
        <end position="141"/>
    </location>
</feature>
<keyword evidence="5 8" id="KW-1133">Transmembrane helix</keyword>
<accession>A0A7W9DBT6</accession>
<evidence type="ECO:0000313" key="9">
    <source>
        <dbReference type="EMBL" id="MBB5598849.1"/>
    </source>
</evidence>
<feature type="transmembrane region" description="Helical" evidence="8">
    <location>
        <begin position="37"/>
        <end position="56"/>
    </location>
</feature>
<dbReference type="SUPFAM" id="SSF103481">
    <property type="entry name" value="Multidrug resistance efflux transporter EmrE"/>
    <property type="match status" value="1"/>
</dbReference>
<sequence>MLCTANGAIFGGVGPNVGRRTREPYPERDKTAVKDDVPMAWAILIFSGILEAVWAISLGKSDGFSKLWPTVTFGIAVVLSMVGLAFAMREISTGTAYAVWVGIGAGLTVAYGMFFGGESISVLKVLLLTGLIACVVGLKFVE</sequence>
<evidence type="ECO:0000256" key="2">
    <source>
        <dbReference type="ARBA" id="ARBA00022448"/>
    </source>
</evidence>
<evidence type="ECO:0000256" key="1">
    <source>
        <dbReference type="ARBA" id="ARBA00004651"/>
    </source>
</evidence>
<dbReference type="Gene3D" id="1.10.3730.20">
    <property type="match status" value="1"/>
</dbReference>
<protein>
    <submittedName>
        <fullName evidence="9">Quaternary ammonium compound-resistance protein SugE</fullName>
    </submittedName>
</protein>
<keyword evidence="2" id="KW-0813">Transport</keyword>
<comment type="caution">
    <text evidence="9">The sequence shown here is derived from an EMBL/GenBank/DDBJ whole genome shotgun (WGS) entry which is preliminary data.</text>
</comment>
<name>A0A7W9DBT6_9MICC</name>
<dbReference type="PANTHER" id="PTHR30561:SF0">
    <property type="entry name" value="GUANIDINIUM EXPORTER"/>
    <property type="match status" value="1"/>
</dbReference>
<evidence type="ECO:0000256" key="7">
    <source>
        <dbReference type="RuleBase" id="RU003942"/>
    </source>
</evidence>
<keyword evidence="10" id="KW-1185">Reference proteome</keyword>
<reference evidence="9 10" key="1">
    <citation type="submission" date="2020-08" db="EMBL/GenBank/DDBJ databases">
        <title>Sequencing the genomes of 1000 actinobacteria strains.</title>
        <authorList>
            <person name="Klenk H.-P."/>
        </authorList>
    </citation>
    <scope>NUCLEOTIDE SEQUENCE [LARGE SCALE GENOMIC DNA]</scope>
    <source>
        <strain evidence="9 10">DSM 23694</strain>
    </source>
</reference>
<evidence type="ECO:0000256" key="3">
    <source>
        <dbReference type="ARBA" id="ARBA00022475"/>
    </source>
</evidence>
<organism evidence="9 10">
    <name type="scientific">Neomicrococcus lactis</name>
    <dbReference type="NCBI Taxonomy" id="732241"/>
    <lineage>
        <taxon>Bacteria</taxon>
        <taxon>Bacillati</taxon>
        <taxon>Actinomycetota</taxon>
        <taxon>Actinomycetes</taxon>
        <taxon>Micrococcales</taxon>
        <taxon>Micrococcaceae</taxon>
        <taxon>Neomicrococcus</taxon>
    </lineage>
</organism>
<dbReference type="Proteomes" id="UP000523863">
    <property type="component" value="Unassembled WGS sequence"/>
</dbReference>
<comment type="subcellular location">
    <subcellularLocation>
        <location evidence="1 7">Cell membrane</location>
        <topology evidence="1 7">Multi-pass membrane protein</topology>
    </subcellularLocation>
</comment>